<dbReference type="Pfam" id="PF01453">
    <property type="entry name" value="B_lectin"/>
    <property type="match status" value="1"/>
</dbReference>
<evidence type="ECO:0000256" key="1">
    <source>
        <dbReference type="SAM" id="MobiDB-lite"/>
    </source>
</evidence>
<comment type="caution">
    <text evidence="3">The sequence shown here is derived from an EMBL/GenBank/DDBJ whole genome shotgun (WGS) entry which is preliminary data.</text>
</comment>
<evidence type="ECO:0000259" key="2">
    <source>
        <dbReference type="PROSITE" id="PS50927"/>
    </source>
</evidence>
<accession>A0A8J5GC33</accession>
<proteinExistence type="predicted"/>
<dbReference type="InterPro" id="IPR036426">
    <property type="entry name" value="Bulb-type_lectin_dom_sf"/>
</dbReference>
<dbReference type="Proteomes" id="UP000734854">
    <property type="component" value="Unassembled WGS sequence"/>
</dbReference>
<dbReference type="PROSITE" id="PS50927">
    <property type="entry name" value="BULB_LECTIN"/>
    <property type="match status" value="1"/>
</dbReference>
<dbReference type="EMBL" id="JACMSC010000011">
    <property type="protein sequence ID" value="KAG6502004.1"/>
    <property type="molecule type" value="Genomic_DNA"/>
</dbReference>
<dbReference type="InterPro" id="IPR001480">
    <property type="entry name" value="Bulb-type_lectin_dom"/>
</dbReference>
<dbReference type="AlphaFoldDB" id="A0A8J5GC33"/>
<gene>
    <name evidence="3" type="ORF">ZIOFF_041891</name>
</gene>
<feature type="compositionally biased region" description="Basic and acidic residues" evidence="1">
    <location>
        <begin position="219"/>
        <end position="235"/>
    </location>
</feature>
<sequence>MLGFRRRVQKETFSPSPVEAKGRTARYRTGNLSLTTVGELVLTDGSFSVLWTSSALDSPLSNLVARLLEDGNFAIHEAGNGSGSDEFTWQSFNFPTNTHILGMIVEQRRLKNGTNLNINITTCSFGQGCNNTSMRDHGMADGSAMSRRWWTQPIDSLGDCGPPQSDVAMVTMEEETEAGGRRRASAVTDLSSCGWCLGIKGFSELPSNRNGGTCSGGGGREELELKQETQEDTRRVRTYPSRSEKEPRRPSSLRQTTEILQSCYPRSYLKMSALAIRPGFTLDQDGKKENLVRFSFPSERACASRPILGQISKSSLEQTSRSILGQTSRSILCLQNISWLDLQSISWPGLQNTSRSGFQTLASVRTLAPVRVISELCSHASRSTLTAPLPLCPALITFASLTALPDTHHIHFTCRSARHSSYSLDALLGTHHSRLAHHCSSIGTHRSLAGLPGTHHTRSTRCSA</sequence>
<protein>
    <recommendedName>
        <fullName evidence="2">Bulb-type lectin domain-containing protein</fullName>
    </recommendedName>
</protein>
<evidence type="ECO:0000313" key="4">
    <source>
        <dbReference type="Proteomes" id="UP000734854"/>
    </source>
</evidence>
<keyword evidence="4" id="KW-1185">Reference proteome</keyword>
<dbReference type="GO" id="GO:0051707">
    <property type="term" value="P:response to other organism"/>
    <property type="evidence" value="ECO:0007669"/>
    <property type="project" value="UniProtKB-ARBA"/>
</dbReference>
<feature type="domain" description="Bulb-type lectin" evidence="2">
    <location>
        <begin position="1"/>
        <end position="88"/>
    </location>
</feature>
<evidence type="ECO:0000313" key="3">
    <source>
        <dbReference type="EMBL" id="KAG6502004.1"/>
    </source>
</evidence>
<reference evidence="3 4" key="1">
    <citation type="submission" date="2020-08" db="EMBL/GenBank/DDBJ databases">
        <title>Plant Genome Project.</title>
        <authorList>
            <person name="Zhang R.-G."/>
        </authorList>
    </citation>
    <scope>NUCLEOTIDE SEQUENCE [LARGE SCALE GENOMIC DNA]</scope>
    <source>
        <tissue evidence="3">Rhizome</tissue>
    </source>
</reference>
<organism evidence="3 4">
    <name type="scientific">Zingiber officinale</name>
    <name type="common">Ginger</name>
    <name type="synonym">Amomum zingiber</name>
    <dbReference type="NCBI Taxonomy" id="94328"/>
    <lineage>
        <taxon>Eukaryota</taxon>
        <taxon>Viridiplantae</taxon>
        <taxon>Streptophyta</taxon>
        <taxon>Embryophyta</taxon>
        <taxon>Tracheophyta</taxon>
        <taxon>Spermatophyta</taxon>
        <taxon>Magnoliopsida</taxon>
        <taxon>Liliopsida</taxon>
        <taxon>Zingiberales</taxon>
        <taxon>Zingiberaceae</taxon>
        <taxon>Zingiber</taxon>
    </lineage>
</organism>
<name>A0A8J5GC33_ZINOF</name>
<dbReference type="Gene3D" id="2.90.10.10">
    <property type="entry name" value="Bulb-type lectin domain"/>
    <property type="match status" value="1"/>
</dbReference>
<feature type="region of interest" description="Disordered" evidence="1">
    <location>
        <begin position="208"/>
        <end position="255"/>
    </location>
</feature>
<dbReference type="SUPFAM" id="SSF51110">
    <property type="entry name" value="alpha-D-mannose-specific plant lectins"/>
    <property type="match status" value="1"/>
</dbReference>